<dbReference type="InterPro" id="IPR006086">
    <property type="entry name" value="XPG-I_dom"/>
</dbReference>
<dbReference type="PANTHER" id="PTHR11081">
    <property type="entry name" value="FLAP ENDONUCLEASE FAMILY MEMBER"/>
    <property type="match status" value="1"/>
</dbReference>
<keyword evidence="6" id="KW-0227">DNA damage</keyword>
<keyword evidence="4" id="KW-0540">Nuclease</keyword>
<comment type="subcellular location">
    <subcellularLocation>
        <location evidence="2">Nucleus</location>
    </subcellularLocation>
</comment>
<evidence type="ECO:0000256" key="11">
    <source>
        <dbReference type="ARBA" id="ARBA00023125"/>
    </source>
</evidence>
<dbReference type="SMART" id="SM00485">
    <property type="entry name" value="XPGN"/>
    <property type="match status" value="1"/>
</dbReference>
<evidence type="ECO:0000256" key="12">
    <source>
        <dbReference type="ARBA" id="ARBA00023204"/>
    </source>
</evidence>
<dbReference type="Proteomes" id="UP001303373">
    <property type="component" value="Chromosome 1"/>
</dbReference>
<evidence type="ECO:0000256" key="4">
    <source>
        <dbReference type="ARBA" id="ARBA00022722"/>
    </source>
</evidence>
<feature type="compositionally biased region" description="Polar residues" evidence="14">
    <location>
        <begin position="505"/>
        <end position="518"/>
    </location>
</feature>
<feature type="compositionally biased region" description="Low complexity" evidence="14">
    <location>
        <begin position="546"/>
        <end position="563"/>
    </location>
</feature>
<feature type="region of interest" description="Disordered" evidence="14">
    <location>
        <begin position="340"/>
        <end position="362"/>
    </location>
</feature>
<dbReference type="GO" id="GO:0003677">
    <property type="term" value="F:DNA binding"/>
    <property type="evidence" value="ECO:0007669"/>
    <property type="project" value="UniProtKB-KW"/>
</dbReference>
<protein>
    <recommendedName>
        <fullName evidence="19">Exonuclease 1</fullName>
    </recommendedName>
</protein>
<reference evidence="17 18" key="1">
    <citation type="submission" date="2023-11" db="EMBL/GenBank/DDBJ databases">
        <title>An acidophilic fungus is an integral part of prey digestion in a carnivorous sundew plant.</title>
        <authorList>
            <person name="Tsai I.J."/>
        </authorList>
    </citation>
    <scope>NUCLEOTIDE SEQUENCE [LARGE SCALE GENOMIC DNA]</scope>
    <source>
        <strain evidence="17">169a</strain>
    </source>
</reference>
<keyword evidence="11" id="KW-0238">DNA-binding</keyword>
<keyword evidence="12" id="KW-0234">DNA repair</keyword>
<keyword evidence="8" id="KW-0269">Exonuclease</keyword>
<feature type="region of interest" description="Disordered" evidence="14">
    <location>
        <begin position="697"/>
        <end position="724"/>
    </location>
</feature>
<dbReference type="SUPFAM" id="SSF47807">
    <property type="entry name" value="5' to 3' exonuclease, C-terminal subdomain"/>
    <property type="match status" value="1"/>
</dbReference>
<feature type="domain" description="XPG N-terminal" evidence="16">
    <location>
        <begin position="1"/>
        <end position="99"/>
    </location>
</feature>
<dbReference type="InterPro" id="IPR006084">
    <property type="entry name" value="XPG/Rad2"/>
</dbReference>
<evidence type="ECO:0000313" key="17">
    <source>
        <dbReference type="EMBL" id="WPG97923.1"/>
    </source>
</evidence>
<evidence type="ECO:0000256" key="6">
    <source>
        <dbReference type="ARBA" id="ARBA00022763"/>
    </source>
</evidence>
<dbReference type="EMBL" id="CP138580">
    <property type="protein sequence ID" value="WPG97923.1"/>
    <property type="molecule type" value="Genomic_DNA"/>
</dbReference>
<comment type="similarity">
    <text evidence="3">Belongs to the XPG/RAD2 endonuclease family. EXO1 subfamily.</text>
</comment>
<dbReference type="GO" id="GO:0006281">
    <property type="term" value="P:DNA repair"/>
    <property type="evidence" value="ECO:0007669"/>
    <property type="project" value="UniProtKB-KW"/>
</dbReference>
<keyword evidence="9" id="KW-0460">Magnesium</keyword>
<dbReference type="CDD" id="cd09908">
    <property type="entry name" value="H3TH_EXO1"/>
    <property type="match status" value="1"/>
</dbReference>
<evidence type="ECO:0000256" key="2">
    <source>
        <dbReference type="ARBA" id="ARBA00004123"/>
    </source>
</evidence>
<feature type="domain" description="XPG-I" evidence="15">
    <location>
        <begin position="138"/>
        <end position="208"/>
    </location>
</feature>
<evidence type="ECO:0000256" key="8">
    <source>
        <dbReference type="ARBA" id="ARBA00022839"/>
    </source>
</evidence>
<dbReference type="FunFam" id="3.40.50.1010:FF:000002">
    <property type="entry name" value="Exonuclease 1, putative"/>
    <property type="match status" value="1"/>
</dbReference>
<accession>A0AAQ3LY15</accession>
<dbReference type="InterPro" id="IPR008918">
    <property type="entry name" value="HhH2"/>
</dbReference>
<dbReference type="CDD" id="cd09857">
    <property type="entry name" value="PIN_EXO1"/>
    <property type="match status" value="1"/>
</dbReference>
<dbReference type="GO" id="GO:0046872">
    <property type="term" value="F:metal ion binding"/>
    <property type="evidence" value="ECO:0007669"/>
    <property type="project" value="UniProtKB-KW"/>
</dbReference>
<dbReference type="InterPro" id="IPR036279">
    <property type="entry name" value="5-3_exonuclease_C_sf"/>
</dbReference>
<feature type="region of interest" description="Disordered" evidence="14">
    <location>
        <begin position="505"/>
        <end position="577"/>
    </location>
</feature>
<evidence type="ECO:0000256" key="5">
    <source>
        <dbReference type="ARBA" id="ARBA00022723"/>
    </source>
</evidence>
<evidence type="ECO:0000256" key="7">
    <source>
        <dbReference type="ARBA" id="ARBA00022801"/>
    </source>
</evidence>
<organism evidence="17 18">
    <name type="scientific">Acrodontium crateriforme</name>
    <dbReference type="NCBI Taxonomy" id="150365"/>
    <lineage>
        <taxon>Eukaryota</taxon>
        <taxon>Fungi</taxon>
        <taxon>Dikarya</taxon>
        <taxon>Ascomycota</taxon>
        <taxon>Pezizomycotina</taxon>
        <taxon>Dothideomycetes</taxon>
        <taxon>Dothideomycetidae</taxon>
        <taxon>Mycosphaerellales</taxon>
        <taxon>Teratosphaeriaceae</taxon>
        <taxon>Acrodontium</taxon>
    </lineage>
</organism>
<dbReference type="SUPFAM" id="SSF88723">
    <property type="entry name" value="PIN domain-like"/>
    <property type="match status" value="1"/>
</dbReference>
<dbReference type="GO" id="GO:0005634">
    <property type="term" value="C:nucleus"/>
    <property type="evidence" value="ECO:0007669"/>
    <property type="project" value="UniProtKB-SubCell"/>
</dbReference>
<dbReference type="AlphaFoldDB" id="A0AAQ3LY15"/>
<dbReference type="Pfam" id="PF00867">
    <property type="entry name" value="XPG_I"/>
    <property type="match status" value="1"/>
</dbReference>
<evidence type="ECO:0008006" key="19">
    <source>
        <dbReference type="Google" id="ProtNLM"/>
    </source>
</evidence>
<dbReference type="FunFam" id="1.10.150.20:FF:000011">
    <property type="entry name" value="exonuclease 1"/>
    <property type="match status" value="1"/>
</dbReference>
<keyword evidence="7" id="KW-0378">Hydrolase</keyword>
<evidence type="ECO:0000256" key="13">
    <source>
        <dbReference type="ARBA" id="ARBA00023242"/>
    </source>
</evidence>
<evidence type="ECO:0000256" key="3">
    <source>
        <dbReference type="ARBA" id="ARBA00010563"/>
    </source>
</evidence>
<dbReference type="SMART" id="SM00484">
    <property type="entry name" value="XPGI"/>
    <property type="match status" value="1"/>
</dbReference>
<dbReference type="PRINTS" id="PR00853">
    <property type="entry name" value="XPGRADSUPER"/>
</dbReference>
<dbReference type="Gene3D" id="1.10.150.20">
    <property type="entry name" value="5' to 3' exonuclease, C-terminal subdomain"/>
    <property type="match status" value="1"/>
</dbReference>
<dbReference type="InterPro" id="IPR019974">
    <property type="entry name" value="XPG_CS"/>
</dbReference>
<feature type="compositionally biased region" description="Polar residues" evidence="14">
    <location>
        <begin position="411"/>
        <end position="423"/>
    </location>
</feature>
<evidence type="ECO:0000259" key="16">
    <source>
        <dbReference type="SMART" id="SM00485"/>
    </source>
</evidence>
<evidence type="ECO:0000256" key="9">
    <source>
        <dbReference type="ARBA" id="ARBA00022842"/>
    </source>
</evidence>
<dbReference type="InterPro" id="IPR044752">
    <property type="entry name" value="PIN-like_EXO1"/>
</dbReference>
<keyword evidence="5" id="KW-0479">Metal-binding</keyword>
<dbReference type="PROSITE" id="PS00841">
    <property type="entry name" value="XPG_1"/>
    <property type="match status" value="1"/>
</dbReference>
<keyword evidence="10" id="KW-0267">Excision nuclease</keyword>
<keyword evidence="13" id="KW-0539">Nucleus</keyword>
<name>A0AAQ3LY15_9PEZI</name>
<feature type="region of interest" description="Disordered" evidence="14">
    <location>
        <begin position="411"/>
        <end position="440"/>
    </location>
</feature>
<gene>
    <name evidence="17" type="ORF">R9X50_00070600</name>
</gene>
<dbReference type="Gene3D" id="3.40.50.1010">
    <property type="entry name" value="5'-nuclease"/>
    <property type="match status" value="1"/>
</dbReference>
<dbReference type="InterPro" id="IPR029060">
    <property type="entry name" value="PIN-like_dom_sf"/>
</dbReference>
<evidence type="ECO:0000256" key="1">
    <source>
        <dbReference type="ARBA" id="ARBA00001946"/>
    </source>
</evidence>
<evidence type="ECO:0000256" key="10">
    <source>
        <dbReference type="ARBA" id="ARBA00022881"/>
    </source>
</evidence>
<proteinExistence type="inferred from homology"/>
<sequence length="724" mass="80157">MGIQGLLPLLKSIQKPTHLRNFTGQTLGIDAYGWLHRGTVACAVELAQQRPTRKHIDFALNRVRMLIHFGVKPYLVFDGDYLPSKAHTEQDRALRRKESKRLGLDLLRMGKESQAHLELQKAVDVTPLMARELIDELKHLGVQYVVAPFEADSQLAYLEKKGVISGVLSEDSDLLVFGVQCLLTKLDQYGECIMVNRADFTACREVSLVGWSDNEFRTMAMLSGCDYLPGIERMGLKTAYRLVRKHKTVDRVVRSVQFDGKMKVPSGYLEAFSKAERTFLHQWVFCPEAKCLVNLNSVPAGIDVQTMDFLGKPDQPEIAAGVASGDLDPNTKEQLVVPPRPLQPSYNRTRVAQTPDEKQGKSIAEFFKPRRTPLAELDPNSFTPSPSQQRLLEAQSNVSWSASQVPVSRTSTARSLADNQVPSSAPPARRVISQGSAPTLKKQRLCSETLAAPMGGDVGLDSSSRFFNKSLTQCTPSLRKTSAQRKKEEFDLWSDDSTVEAIATLTATPKQDNTSAPGSTPRKRKKLSIYSDSAEPDGKEESASNQTSQDSSTTIATTSTMTQEECETPGTSFESSISRDQNVFSKGLAADFSTLKSKFTFKSASPRASILRTKSAPLPSQRSPLRNEHFDMSSLRASEKDDISNVFHAENTIILNSSPPAQPIADDDDNFINDEEWFAMDQRRLCLKPDLNIKGSEDLLVPESPSQDESSPRKLDLGRFTFAG</sequence>
<evidence type="ECO:0000313" key="18">
    <source>
        <dbReference type="Proteomes" id="UP001303373"/>
    </source>
</evidence>
<dbReference type="GO" id="GO:0035312">
    <property type="term" value="F:5'-3' DNA exonuclease activity"/>
    <property type="evidence" value="ECO:0007669"/>
    <property type="project" value="InterPro"/>
</dbReference>
<keyword evidence="18" id="KW-1185">Reference proteome</keyword>
<dbReference type="SMART" id="SM00279">
    <property type="entry name" value="HhH2"/>
    <property type="match status" value="1"/>
</dbReference>
<evidence type="ECO:0000256" key="14">
    <source>
        <dbReference type="SAM" id="MobiDB-lite"/>
    </source>
</evidence>
<dbReference type="GO" id="GO:0017108">
    <property type="term" value="F:5'-flap endonuclease activity"/>
    <property type="evidence" value="ECO:0007669"/>
    <property type="project" value="TreeGrafter"/>
</dbReference>
<dbReference type="InterPro" id="IPR006085">
    <property type="entry name" value="XPG_DNA_repair_N"/>
</dbReference>
<dbReference type="InterPro" id="IPR037315">
    <property type="entry name" value="EXO1_H3TH"/>
</dbReference>
<dbReference type="Pfam" id="PF00752">
    <property type="entry name" value="XPG_N"/>
    <property type="match status" value="1"/>
</dbReference>
<dbReference type="PANTHER" id="PTHR11081:SF65">
    <property type="entry name" value="DNA DAMAGE-INDUCIBLE PROTEIN DIN7-RELATED"/>
    <property type="match status" value="1"/>
</dbReference>
<comment type="cofactor">
    <cofactor evidence="1">
        <name>Mg(2+)</name>
        <dbReference type="ChEBI" id="CHEBI:18420"/>
    </cofactor>
</comment>
<evidence type="ECO:0000259" key="15">
    <source>
        <dbReference type="SMART" id="SM00484"/>
    </source>
</evidence>